<evidence type="ECO:0000313" key="4">
    <source>
        <dbReference type="Proteomes" id="UP001424741"/>
    </source>
</evidence>
<keyword evidence="1 2" id="KW-0732">Signal</keyword>
<dbReference type="InterPro" id="IPR013517">
    <property type="entry name" value="FG-GAP"/>
</dbReference>
<protein>
    <recommendedName>
        <fullName evidence="5">VCBS repeat-containing protein</fullName>
    </recommendedName>
</protein>
<dbReference type="Gene3D" id="2.130.10.130">
    <property type="entry name" value="Integrin alpha, N-terminal"/>
    <property type="match status" value="1"/>
</dbReference>
<dbReference type="RefSeq" id="WP_346187690.1">
    <property type="nucleotide sequence ID" value="NZ_BAABRL010000002.1"/>
</dbReference>
<dbReference type="PANTHER" id="PTHR44103:SF1">
    <property type="entry name" value="PROPROTEIN CONVERTASE P"/>
    <property type="match status" value="1"/>
</dbReference>
<evidence type="ECO:0000313" key="3">
    <source>
        <dbReference type="EMBL" id="GAA5494796.1"/>
    </source>
</evidence>
<dbReference type="Pfam" id="PF13517">
    <property type="entry name" value="FG-GAP_3"/>
    <property type="match status" value="1"/>
</dbReference>
<feature type="chain" id="PRO_5047242068" description="VCBS repeat-containing protein" evidence="2">
    <location>
        <begin position="17"/>
        <end position="407"/>
    </location>
</feature>
<evidence type="ECO:0008006" key="5">
    <source>
        <dbReference type="Google" id="ProtNLM"/>
    </source>
</evidence>
<organism evidence="3 4">
    <name type="scientific">Rubritalea halochordaticola</name>
    <dbReference type="NCBI Taxonomy" id="714537"/>
    <lineage>
        <taxon>Bacteria</taxon>
        <taxon>Pseudomonadati</taxon>
        <taxon>Verrucomicrobiota</taxon>
        <taxon>Verrucomicrobiia</taxon>
        <taxon>Verrucomicrobiales</taxon>
        <taxon>Rubritaleaceae</taxon>
        <taxon>Rubritalea</taxon>
    </lineage>
</organism>
<accession>A0ABP9V140</accession>
<dbReference type="InterPro" id="IPR028994">
    <property type="entry name" value="Integrin_alpha_N"/>
</dbReference>
<proteinExistence type="predicted"/>
<dbReference type="SUPFAM" id="SSF69318">
    <property type="entry name" value="Integrin alpha N-terminal domain"/>
    <property type="match status" value="1"/>
</dbReference>
<dbReference type="Proteomes" id="UP001424741">
    <property type="component" value="Unassembled WGS sequence"/>
</dbReference>
<keyword evidence="4" id="KW-1185">Reference proteome</keyword>
<gene>
    <name evidence="3" type="ORF">Rhal01_00960</name>
</gene>
<sequence length="407" mass="45018">MRLLLTYITLSASLQAAELPPTSVIFTKITLSNKYVSEGASAADIDADGHTDLIAGHLWWKGPQFDQSYSYAPIKDFPIEGPGLEGYSTNFFCFPTHITKDQWPEVLHVGLPGSNAKLYINPGRAPFSHSNEDKTCRHETVQSHVCNESPQLQNVLKAEKPQLLSYHQNSISLATPSAHQSSDWNILKISPSHNRLAKYSHGLGCGDINGDSLPDILEKSGWWEQPKNWDKKTPWTFHPYPFAPGKGGSQMYAYDIDGDGDNDVITALDAHGYGLSWYEQTRNQQDQIDFKAHTIMTDQASDNPFSVCFSQLHAMGCADIDGDGIKDIVTGKCYFAHNGKDPGAHDPAVLYWFRTTRNPDGSVLFLPYLIDSNSGVGRQITCADVNADGKMDIITSSKKGVFLFIQN</sequence>
<comment type="caution">
    <text evidence="3">The sequence shown here is derived from an EMBL/GenBank/DDBJ whole genome shotgun (WGS) entry which is preliminary data.</text>
</comment>
<dbReference type="EMBL" id="BAABRL010000002">
    <property type="protein sequence ID" value="GAA5494796.1"/>
    <property type="molecule type" value="Genomic_DNA"/>
</dbReference>
<reference evidence="3 4" key="1">
    <citation type="submission" date="2024-02" db="EMBL/GenBank/DDBJ databases">
        <title>Rubritalea halochordaticola NBRC 107102.</title>
        <authorList>
            <person name="Ichikawa N."/>
            <person name="Katano-Makiyama Y."/>
            <person name="Hidaka K."/>
        </authorList>
    </citation>
    <scope>NUCLEOTIDE SEQUENCE [LARGE SCALE GENOMIC DNA]</scope>
    <source>
        <strain evidence="3 4">NBRC 107102</strain>
    </source>
</reference>
<feature type="signal peptide" evidence="2">
    <location>
        <begin position="1"/>
        <end position="16"/>
    </location>
</feature>
<dbReference type="PANTHER" id="PTHR44103">
    <property type="entry name" value="PROPROTEIN CONVERTASE P"/>
    <property type="match status" value="1"/>
</dbReference>
<evidence type="ECO:0000256" key="1">
    <source>
        <dbReference type="ARBA" id="ARBA00022729"/>
    </source>
</evidence>
<evidence type="ECO:0000256" key="2">
    <source>
        <dbReference type="SAM" id="SignalP"/>
    </source>
</evidence>
<name>A0ABP9V140_9BACT</name>